<dbReference type="OrthoDB" id="9778801at2"/>
<dbReference type="EMBL" id="RQGD01000014">
    <property type="protein sequence ID" value="TGL61992.1"/>
    <property type="molecule type" value="Genomic_DNA"/>
</dbReference>
<protein>
    <submittedName>
        <fullName evidence="1">DUF1365 domain-containing protein</fullName>
    </submittedName>
</protein>
<evidence type="ECO:0000313" key="1">
    <source>
        <dbReference type="EMBL" id="TGL61992.1"/>
    </source>
</evidence>
<evidence type="ECO:0000313" key="2">
    <source>
        <dbReference type="Proteomes" id="UP000297693"/>
    </source>
</evidence>
<accession>A0A4R9K8K0</accession>
<dbReference type="InterPro" id="IPR010775">
    <property type="entry name" value="DUF1365"/>
</dbReference>
<dbReference type="Proteomes" id="UP000297693">
    <property type="component" value="Unassembled WGS sequence"/>
</dbReference>
<comment type="caution">
    <text evidence="1">The sequence shown here is derived from an EMBL/GenBank/DDBJ whole genome shotgun (WGS) entry which is preliminary data.</text>
</comment>
<dbReference type="AlphaFoldDB" id="A0A4R9K8K0"/>
<sequence>MYSALVSHTRLFPVKNQFRYRVGTFLLDLDELDGLDKRVYFFGKNRFSLFSFWEKDHLHYGDGTLKDQIRNFLKDSGVESSISKVYIVTNLRVFGYVFNPVCFYFCFDENAKMVCTIAEVGNTYGEIKPYVGLVDDHAKGTISQPESFMRVWKNFYVSPFIPLNSEFEFRLNFPKENLQIGVDSFEDGKRVLTTAFLGEKKPFSSWNLFILFCRYPFITVQIIALIHYQALKLWIKRVPYIKKNENIERQTGVTLGEVSKPVSLARND</sequence>
<organism evidence="1 2">
    <name type="scientific">Leptospira ognonensis</name>
    <dbReference type="NCBI Taxonomy" id="2484945"/>
    <lineage>
        <taxon>Bacteria</taxon>
        <taxon>Pseudomonadati</taxon>
        <taxon>Spirochaetota</taxon>
        <taxon>Spirochaetia</taxon>
        <taxon>Leptospirales</taxon>
        <taxon>Leptospiraceae</taxon>
        <taxon>Leptospira</taxon>
    </lineage>
</organism>
<keyword evidence="2" id="KW-1185">Reference proteome</keyword>
<proteinExistence type="predicted"/>
<gene>
    <name evidence="1" type="ORF">EHQ58_03810</name>
</gene>
<dbReference type="PANTHER" id="PTHR33973">
    <property type="entry name" value="OS07G0153300 PROTEIN"/>
    <property type="match status" value="1"/>
</dbReference>
<reference evidence="1" key="1">
    <citation type="journal article" date="2019" name="PLoS Negl. Trop. Dis.">
        <title>Revisiting the worldwide diversity of Leptospira species in the environment.</title>
        <authorList>
            <person name="Vincent A.T."/>
            <person name="Schiettekatte O."/>
            <person name="Bourhy P."/>
            <person name="Veyrier F.J."/>
            <person name="Picardeau M."/>
        </authorList>
    </citation>
    <scope>NUCLEOTIDE SEQUENCE [LARGE SCALE GENOMIC DNA]</scope>
    <source>
        <strain evidence="1">201702476</strain>
    </source>
</reference>
<name>A0A4R9K8K0_9LEPT</name>
<dbReference type="PANTHER" id="PTHR33973:SF4">
    <property type="entry name" value="OS07G0153300 PROTEIN"/>
    <property type="match status" value="1"/>
</dbReference>
<dbReference type="Pfam" id="PF07103">
    <property type="entry name" value="DUF1365"/>
    <property type="match status" value="1"/>
</dbReference>